<accession>A0A1H3JLA1</accession>
<dbReference type="InterPro" id="IPR003352">
    <property type="entry name" value="PTS_EIIC"/>
</dbReference>
<feature type="transmembrane region" description="Helical" evidence="9">
    <location>
        <begin position="54"/>
        <end position="79"/>
    </location>
</feature>
<evidence type="ECO:0000313" key="12">
    <source>
        <dbReference type="Proteomes" id="UP000199652"/>
    </source>
</evidence>
<gene>
    <name evidence="11" type="ORF">SAMN04488579_13124</name>
</gene>
<keyword evidence="5" id="KW-0598">Phosphotransferase system</keyword>
<keyword evidence="12" id="KW-1185">Reference proteome</keyword>
<dbReference type="GO" id="GO:0009401">
    <property type="term" value="P:phosphoenolpyruvate-dependent sugar phosphotransferase system"/>
    <property type="evidence" value="ECO:0007669"/>
    <property type="project" value="UniProtKB-KW"/>
</dbReference>
<dbReference type="NCBIfam" id="TIGR01427">
    <property type="entry name" value="PTS_IIC_fructo"/>
    <property type="match status" value="1"/>
</dbReference>
<keyword evidence="2" id="KW-0813">Transport</keyword>
<dbReference type="GO" id="GO:0008982">
    <property type="term" value="F:protein-N(PI)-phosphohistidine-sugar phosphotransferase activity"/>
    <property type="evidence" value="ECO:0007669"/>
    <property type="project" value="InterPro"/>
</dbReference>
<dbReference type="EMBL" id="FNOU01000031">
    <property type="protein sequence ID" value="SDY40667.1"/>
    <property type="molecule type" value="Genomic_DNA"/>
</dbReference>
<evidence type="ECO:0000313" key="11">
    <source>
        <dbReference type="EMBL" id="SDY40667.1"/>
    </source>
</evidence>
<keyword evidence="4" id="KW-0762">Sugar transport</keyword>
<protein>
    <recommendedName>
        <fullName evidence="10">PTS EIIC type-2 domain-containing protein</fullName>
    </recommendedName>
</protein>
<evidence type="ECO:0000256" key="1">
    <source>
        <dbReference type="ARBA" id="ARBA00004429"/>
    </source>
</evidence>
<keyword evidence="8 9" id="KW-0472">Membrane</keyword>
<dbReference type="InterPro" id="IPR006327">
    <property type="entry name" value="PTS_IIC_fruc"/>
</dbReference>
<evidence type="ECO:0000256" key="3">
    <source>
        <dbReference type="ARBA" id="ARBA00022475"/>
    </source>
</evidence>
<organism evidence="11 12">
    <name type="scientific">Eubacterium barkeri</name>
    <name type="common">Clostridium barkeri</name>
    <dbReference type="NCBI Taxonomy" id="1528"/>
    <lineage>
        <taxon>Bacteria</taxon>
        <taxon>Bacillati</taxon>
        <taxon>Bacillota</taxon>
        <taxon>Clostridia</taxon>
        <taxon>Eubacteriales</taxon>
        <taxon>Eubacteriaceae</taxon>
        <taxon>Eubacterium</taxon>
    </lineage>
</organism>
<dbReference type="Pfam" id="PF02378">
    <property type="entry name" value="PTS_EIIC"/>
    <property type="match status" value="1"/>
</dbReference>
<keyword evidence="6 9" id="KW-0812">Transmembrane</keyword>
<evidence type="ECO:0000256" key="9">
    <source>
        <dbReference type="SAM" id="Phobius"/>
    </source>
</evidence>
<name>A0A1H3JLA1_EUBBA</name>
<dbReference type="Proteomes" id="UP000199652">
    <property type="component" value="Unassembled WGS sequence"/>
</dbReference>
<dbReference type="GO" id="GO:0005351">
    <property type="term" value="F:carbohydrate:proton symporter activity"/>
    <property type="evidence" value="ECO:0007669"/>
    <property type="project" value="InterPro"/>
</dbReference>
<feature type="transmembrane region" description="Helical" evidence="9">
    <location>
        <begin position="21"/>
        <end position="42"/>
    </location>
</feature>
<dbReference type="GO" id="GO:0005886">
    <property type="term" value="C:plasma membrane"/>
    <property type="evidence" value="ECO:0007669"/>
    <property type="project" value="UniProtKB-SubCell"/>
</dbReference>
<evidence type="ECO:0000256" key="4">
    <source>
        <dbReference type="ARBA" id="ARBA00022597"/>
    </source>
</evidence>
<sequence>MNFLTEIKDILKETKKHLMNGVSYMVPFVVASGVLLALAVTISGEGGVPEAGTFAGNIWTIGAAGMGLMVPILSGYIAFSIADRSGLAPGVIGGAVANVVGAGFLGGIVSGLLAGIVVHFLKKIRVPAVIRSIMPIIVIPLISVFIVGAVMVWVVGNPIAFVMTSVTNFMTNLGEGSKLALGLATGFLSSIDMGGPFSKVAFAISNGTVASGVYTFAGGNAAAVAIPPIGMAIATLLAPKRYTEEEREAGKASFIMGCVGITEGAIPFAANDPLHVIPALVLGDMIGTSIAFLTNVTCQVAWGGFIVLPVIGNPLGFCLAMVVGSFSTAILVNLFKRKRVAVCDGDETTVEDLDLEFEEL</sequence>
<evidence type="ECO:0000256" key="2">
    <source>
        <dbReference type="ARBA" id="ARBA00022448"/>
    </source>
</evidence>
<reference evidence="12" key="1">
    <citation type="submission" date="2016-10" db="EMBL/GenBank/DDBJ databases">
        <authorList>
            <person name="Varghese N."/>
            <person name="Submissions S."/>
        </authorList>
    </citation>
    <scope>NUCLEOTIDE SEQUENCE [LARGE SCALE GENOMIC DNA]</scope>
    <source>
        <strain evidence="12">VPI 5359</strain>
    </source>
</reference>
<dbReference type="InterPro" id="IPR013014">
    <property type="entry name" value="PTS_EIIC_2"/>
</dbReference>
<evidence type="ECO:0000256" key="8">
    <source>
        <dbReference type="ARBA" id="ARBA00023136"/>
    </source>
</evidence>
<evidence type="ECO:0000259" key="10">
    <source>
        <dbReference type="PROSITE" id="PS51104"/>
    </source>
</evidence>
<evidence type="ECO:0000256" key="5">
    <source>
        <dbReference type="ARBA" id="ARBA00022683"/>
    </source>
</evidence>
<keyword evidence="7 9" id="KW-1133">Transmembrane helix</keyword>
<dbReference type="OrthoDB" id="9782569at2"/>
<dbReference type="STRING" id="1528.SAMN04488579_13124"/>
<dbReference type="AlphaFoldDB" id="A0A1H3JLA1"/>
<feature type="domain" description="PTS EIIC type-2" evidence="10">
    <location>
        <begin position="14"/>
        <end position="345"/>
    </location>
</feature>
<comment type="subcellular location">
    <subcellularLocation>
        <location evidence="1">Cell inner membrane</location>
        <topology evidence="1">Multi-pass membrane protein</topology>
    </subcellularLocation>
</comment>
<dbReference type="RefSeq" id="WP_090247123.1">
    <property type="nucleotide sequence ID" value="NZ_FNOU01000031.1"/>
</dbReference>
<evidence type="ECO:0000256" key="7">
    <source>
        <dbReference type="ARBA" id="ARBA00022989"/>
    </source>
</evidence>
<proteinExistence type="predicted"/>
<dbReference type="GO" id="GO:0090563">
    <property type="term" value="F:protein-phosphocysteine-sugar phosphotransferase activity"/>
    <property type="evidence" value="ECO:0007669"/>
    <property type="project" value="TreeGrafter"/>
</dbReference>
<feature type="transmembrane region" description="Helical" evidence="9">
    <location>
        <begin position="91"/>
        <end position="121"/>
    </location>
</feature>
<dbReference type="PANTHER" id="PTHR30505">
    <property type="entry name" value="FRUCTOSE-LIKE PERMEASE"/>
    <property type="match status" value="1"/>
</dbReference>
<dbReference type="InterPro" id="IPR050864">
    <property type="entry name" value="Bacterial_PTS_Sugar_Transport"/>
</dbReference>
<keyword evidence="3" id="KW-1003">Cell membrane</keyword>
<dbReference type="PROSITE" id="PS51104">
    <property type="entry name" value="PTS_EIIC_TYPE_2"/>
    <property type="match status" value="1"/>
</dbReference>
<evidence type="ECO:0000256" key="6">
    <source>
        <dbReference type="ARBA" id="ARBA00022692"/>
    </source>
</evidence>
<dbReference type="PANTHER" id="PTHR30505:SF0">
    <property type="entry name" value="FRUCTOSE-LIKE PTS SYSTEM EIIBC COMPONENT-RELATED"/>
    <property type="match status" value="1"/>
</dbReference>
<feature type="transmembrane region" description="Helical" evidence="9">
    <location>
        <begin position="133"/>
        <end position="155"/>
    </location>
</feature>